<evidence type="ECO:0000313" key="5">
    <source>
        <dbReference type="Proteomes" id="UP001139179"/>
    </source>
</evidence>
<dbReference type="Proteomes" id="UP001139179">
    <property type="component" value="Unassembled WGS sequence"/>
</dbReference>
<dbReference type="InterPro" id="IPR011042">
    <property type="entry name" value="6-blade_b-propeller_TolB-like"/>
</dbReference>
<dbReference type="SUPFAM" id="SSF50969">
    <property type="entry name" value="YVTN repeat-like/Quinoprotein amine dehydrogenase"/>
    <property type="match status" value="1"/>
</dbReference>
<feature type="region of interest" description="Disordered" evidence="1">
    <location>
        <begin position="914"/>
        <end position="935"/>
    </location>
</feature>
<dbReference type="Pfam" id="PF12733">
    <property type="entry name" value="Cadherin-like"/>
    <property type="match status" value="4"/>
</dbReference>
<gene>
    <name evidence="4" type="ORF">M3202_14680</name>
</gene>
<evidence type="ECO:0000313" key="4">
    <source>
        <dbReference type="EMBL" id="MCM3715314.1"/>
    </source>
</evidence>
<feature type="domain" description="Cadherin-like beta-sandwich-like" evidence="3">
    <location>
        <begin position="644"/>
        <end position="718"/>
    </location>
</feature>
<feature type="domain" description="Cadherin-like beta-sandwich-like" evidence="3">
    <location>
        <begin position="834"/>
        <end position="915"/>
    </location>
</feature>
<keyword evidence="2" id="KW-1133">Transmembrane helix</keyword>
<organism evidence="4 5">
    <name type="scientific">Halalkalibacter oceani</name>
    <dbReference type="NCBI Taxonomy" id="1653776"/>
    <lineage>
        <taxon>Bacteria</taxon>
        <taxon>Bacillati</taxon>
        <taxon>Bacillota</taxon>
        <taxon>Bacilli</taxon>
        <taxon>Bacillales</taxon>
        <taxon>Bacillaceae</taxon>
        <taxon>Halalkalibacter</taxon>
    </lineage>
</organism>
<dbReference type="Gene3D" id="2.120.10.30">
    <property type="entry name" value="TolB, C-terminal domain"/>
    <property type="match status" value="1"/>
</dbReference>
<proteinExistence type="predicted"/>
<sequence length="965" mass="105314">MKIVEYKRRATVIVLIVLLVFSFLGFLRIANQEVYANTNTSLYYTLGDPEYSVMQMNLQNGSAPETLAKQGAFFEPRAIAVDSEGGYIYYSARDRIYKMKQDTLQEVAQYDNPSGYVINEFALDASNHKLYFSDAYGDGSGTFFSRVLVLDLTNGSIDLLYDTPTDGFVFLFGLSVSHNGDYLYFQIRDLYGDSSIYRMDTGGLNVEEWISDIGNPIRAVVDPTTDELYFSDERMIRKASLSTGAVQSEPYYSGEHHISAIARDPSDGTIYFGISDNTFVISMYRVISSSEAELVVADIGRVNDMVIAEVPQPLTYTLEPIDDIKLPDLVEGYKPEDKWPRNILLRNTGAGTLRNVYASIDGPGKDAFILQQPYSPIETTTNMSVEAKNELAAGNYRATVTITADNMEPVSFQVTQEVHTYSIAPINDQTLTELVSGYASGTQETRSVEVVRTGTGILRNVSANISGTNAEAFEITQPATTIVGESSSFTVKAKDELTSGLYTATITITADHIQPMSFQVTQTILPSTEARLGGLSIAEGPLTPSFDPDVMHYTSHVPHERDSITLAASTLHTQATYTVYNDKGEIVTGPAVLKVGKNLFEIHVTAEDGEATEIYVIEVTRAPSSNTDIHSLSLQGITLNETVSANVYQYTATVPNGVAVTDLQVETVDMKASVSALTVNGAFADNPIPLTVGSNRIEVTILAQDGVTEQTYTIIVTRVASDNVLLSSLDVNEGMLSPTFDPSIYAYSIEVSHNTTSVSITPVVDHKNAELKINGEPQASGSPIRIPLKVGTTNVLIEIEAEDGIHSSTYTLAIQRAASSNAALEDLKLIGGTLSPAFAADQFTYDVVVPYSVSQVSVLATAYDPYAVLRMNGHIALSGEPSAPIELEVGSNMITVEVTAQDGMTVQEYQINVNRSKKSNNSNPPQRDKKEIPDDSPELFIDELRAQFQMVTELFRSYLRSIGIF</sequence>
<keyword evidence="2" id="KW-0472">Membrane</keyword>
<dbReference type="EMBL" id="JAMBOL010000014">
    <property type="protein sequence ID" value="MCM3715314.1"/>
    <property type="molecule type" value="Genomic_DNA"/>
</dbReference>
<protein>
    <submittedName>
        <fullName evidence="4">Cadherin-like beta sandwich domain-containing protein</fullName>
    </submittedName>
</protein>
<dbReference type="AlphaFoldDB" id="A0A9X2DQQ2"/>
<dbReference type="InterPro" id="IPR025883">
    <property type="entry name" value="Cadherin-like_domain"/>
</dbReference>
<dbReference type="PANTHER" id="PTHR14776:SF1">
    <property type="entry name" value="CADHERIN-LIKE AND PC-ESTERASE DOMAIN-CONTAINING PROTEIN 1"/>
    <property type="match status" value="1"/>
</dbReference>
<dbReference type="PANTHER" id="PTHR14776">
    <property type="entry name" value="CADHERIN-LIKE AND PC-ESTERASE DOMAIN-CONTAINING PROTEIN 1"/>
    <property type="match status" value="1"/>
</dbReference>
<comment type="caution">
    <text evidence="4">The sequence shown here is derived from an EMBL/GenBank/DDBJ whole genome shotgun (WGS) entry which is preliminary data.</text>
</comment>
<name>A0A9X2DQQ2_9BACI</name>
<dbReference type="RefSeq" id="WP_251224070.1">
    <property type="nucleotide sequence ID" value="NZ_JAMBOL010000014.1"/>
</dbReference>
<reference evidence="4" key="1">
    <citation type="submission" date="2022-05" db="EMBL/GenBank/DDBJ databases">
        <title>Comparative Genomics of Spacecraft Associated Microbes.</title>
        <authorList>
            <person name="Tran M.T."/>
            <person name="Wright A."/>
            <person name="Seuylemezian A."/>
            <person name="Eisen J."/>
            <person name="Coil D."/>
        </authorList>
    </citation>
    <scope>NUCLEOTIDE SEQUENCE</scope>
    <source>
        <strain evidence="4">214.1.1</strain>
    </source>
</reference>
<evidence type="ECO:0000256" key="2">
    <source>
        <dbReference type="SAM" id="Phobius"/>
    </source>
</evidence>
<feature type="domain" description="Cadherin-like beta-sandwich-like" evidence="3">
    <location>
        <begin position="726"/>
        <end position="816"/>
    </location>
</feature>
<feature type="domain" description="Cadherin-like beta-sandwich-like" evidence="3">
    <location>
        <begin position="544"/>
        <end position="621"/>
    </location>
</feature>
<keyword evidence="2" id="KW-0812">Transmembrane</keyword>
<evidence type="ECO:0000259" key="3">
    <source>
        <dbReference type="Pfam" id="PF12733"/>
    </source>
</evidence>
<feature type="transmembrane region" description="Helical" evidence="2">
    <location>
        <begin position="12"/>
        <end position="30"/>
    </location>
</feature>
<accession>A0A9X2DQQ2</accession>
<dbReference type="InterPro" id="IPR011044">
    <property type="entry name" value="Quino_amine_DH_bsu"/>
</dbReference>
<keyword evidence="5" id="KW-1185">Reference proteome</keyword>
<evidence type="ECO:0000256" key="1">
    <source>
        <dbReference type="SAM" id="MobiDB-lite"/>
    </source>
</evidence>